<name>A0A0G0P6H6_9BACT</name>
<feature type="domain" description="DNA-directed RNA polymerase RpoA/D/Rpb3-type" evidence="11">
    <location>
        <begin position="17"/>
        <end position="225"/>
    </location>
</feature>
<dbReference type="InterPro" id="IPR011262">
    <property type="entry name" value="DNA-dir_RNA_pol_insert"/>
</dbReference>
<dbReference type="Proteomes" id="UP000034764">
    <property type="component" value="Unassembled WGS sequence"/>
</dbReference>
<dbReference type="GO" id="GO:0000428">
    <property type="term" value="C:DNA-directed RNA polymerase complex"/>
    <property type="evidence" value="ECO:0007669"/>
    <property type="project" value="UniProtKB-KW"/>
</dbReference>
<gene>
    <name evidence="12" type="ORF">UT53_C0013G0005</name>
</gene>
<protein>
    <recommendedName>
        <fullName evidence="3">DNA-directed RNA polymerase subunit alpha</fullName>
        <ecNumber evidence="2">2.7.7.6</ecNumber>
    </recommendedName>
    <alternativeName>
        <fullName evidence="9">RNA polymerase subunit alpha</fullName>
    </alternativeName>
    <alternativeName>
        <fullName evidence="8">Transcriptase subunit alpha</fullName>
    </alternativeName>
</protein>
<dbReference type="InterPro" id="IPR011773">
    <property type="entry name" value="DNA-dir_RpoA"/>
</dbReference>
<dbReference type="GO" id="GO:0005737">
    <property type="term" value="C:cytoplasm"/>
    <property type="evidence" value="ECO:0007669"/>
    <property type="project" value="UniProtKB-ARBA"/>
</dbReference>
<dbReference type="GO" id="GO:0006351">
    <property type="term" value="P:DNA-templated transcription"/>
    <property type="evidence" value="ECO:0007669"/>
    <property type="project" value="InterPro"/>
</dbReference>
<comment type="catalytic activity">
    <reaction evidence="10">
        <text>RNA(n) + a ribonucleoside 5'-triphosphate = RNA(n+1) + diphosphate</text>
        <dbReference type="Rhea" id="RHEA:21248"/>
        <dbReference type="Rhea" id="RHEA-COMP:14527"/>
        <dbReference type="Rhea" id="RHEA-COMP:17342"/>
        <dbReference type="ChEBI" id="CHEBI:33019"/>
        <dbReference type="ChEBI" id="CHEBI:61557"/>
        <dbReference type="ChEBI" id="CHEBI:140395"/>
        <dbReference type="EC" id="2.7.7.6"/>
    </reaction>
</comment>
<accession>A0A0G0P6H6</accession>
<evidence type="ECO:0000256" key="5">
    <source>
        <dbReference type="ARBA" id="ARBA00022679"/>
    </source>
</evidence>
<sequence>MITLPEQIKVLSKDGNTAVFDISPLMPGYGATIANPLRRVLLSSMEGAAVTSIKIKGIDHEFSSIEGVLEDVIEIILNVKKLRFKLFSDELVKVTLDVKGEKEATGADIKLNADIELINTDQHIATLTNKKAELSIEFDVERGIGYAPVELRKKEKLAIGVIAIDAIFSPVQLVNFAVENIRVGDRIDFNKITLTVETDGSIQPEEAMVKAANILNDHFKIIAEIPVEKTQLKKETKTKKKTK</sequence>
<dbReference type="PATRIC" id="fig|1619031.3.peg.303"/>
<dbReference type="InterPro" id="IPR036603">
    <property type="entry name" value="RBP11-like"/>
</dbReference>
<dbReference type="FunFam" id="2.170.120.12:FF:000001">
    <property type="entry name" value="DNA-directed RNA polymerase subunit alpha"/>
    <property type="match status" value="1"/>
</dbReference>
<organism evidence="12 13">
    <name type="scientific">Candidatus Yanofskybacteria bacterium GW2011_GWD2_39_48</name>
    <dbReference type="NCBI Taxonomy" id="1619031"/>
    <lineage>
        <taxon>Bacteria</taxon>
        <taxon>Candidatus Yanofskyibacteriota</taxon>
    </lineage>
</organism>
<dbReference type="Pfam" id="PF01193">
    <property type="entry name" value="RNA_pol_L"/>
    <property type="match status" value="1"/>
</dbReference>
<dbReference type="SUPFAM" id="SSF56553">
    <property type="entry name" value="Insert subdomain of RNA polymerase alpha subunit"/>
    <property type="match status" value="1"/>
</dbReference>
<dbReference type="SMART" id="SM00662">
    <property type="entry name" value="RPOLD"/>
    <property type="match status" value="1"/>
</dbReference>
<proteinExistence type="inferred from homology"/>
<evidence type="ECO:0000256" key="4">
    <source>
        <dbReference type="ARBA" id="ARBA00022478"/>
    </source>
</evidence>
<dbReference type="InterPro" id="IPR011263">
    <property type="entry name" value="DNA-dir_RNA_pol_RpoA/D/Rpb3"/>
</dbReference>
<keyword evidence="6" id="KW-0548">Nucleotidyltransferase</keyword>
<reference evidence="12 13" key="1">
    <citation type="journal article" date="2015" name="Nature">
        <title>rRNA introns, odd ribosomes, and small enigmatic genomes across a large radiation of phyla.</title>
        <authorList>
            <person name="Brown C.T."/>
            <person name="Hug L.A."/>
            <person name="Thomas B.C."/>
            <person name="Sharon I."/>
            <person name="Castelle C.J."/>
            <person name="Singh A."/>
            <person name="Wilkins M.J."/>
            <person name="Williams K.H."/>
            <person name="Banfield J.F."/>
        </authorList>
    </citation>
    <scope>NUCLEOTIDE SEQUENCE [LARGE SCALE GENOMIC DNA]</scope>
</reference>
<evidence type="ECO:0000256" key="2">
    <source>
        <dbReference type="ARBA" id="ARBA00012418"/>
    </source>
</evidence>
<evidence type="ECO:0000313" key="12">
    <source>
        <dbReference type="EMBL" id="KKR23568.1"/>
    </source>
</evidence>
<keyword evidence="5" id="KW-0808">Transferase</keyword>
<dbReference type="EMBL" id="LBXD01000013">
    <property type="protein sequence ID" value="KKR23568.1"/>
    <property type="molecule type" value="Genomic_DNA"/>
</dbReference>
<evidence type="ECO:0000256" key="1">
    <source>
        <dbReference type="ARBA" id="ARBA00007123"/>
    </source>
</evidence>
<evidence type="ECO:0000256" key="9">
    <source>
        <dbReference type="ARBA" id="ARBA00033070"/>
    </source>
</evidence>
<dbReference type="NCBIfam" id="TIGR02027">
    <property type="entry name" value="rpoA"/>
    <property type="match status" value="1"/>
</dbReference>
<dbReference type="GO" id="GO:0003899">
    <property type="term" value="F:DNA-directed RNA polymerase activity"/>
    <property type="evidence" value="ECO:0007669"/>
    <property type="project" value="UniProtKB-EC"/>
</dbReference>
<dbReference type="InterPro" id="IPR036643">
    <property type="entry name" value="RNApol_insert_sf"/>
</dbReference>
<dbReference type="EC" id="2.7.7.6" evidence="2"/>
<keyword evidence="7" id="KW-0804">Transcription</keyword>
<evidence type="ECO:0000256" key="3">
    <source>
        <dbReference type="ARBA" id="ARBA00015972"/>
    </source>
</evidence>
<dbReference type="AlphaFoldDB" id="A0A0G0P6H6"/>
<comment type="similarity">
    <text evidence="1">Belongs to the RNA polymerase alpha chain family.</text>
</comment>
<evidence type="ECO:0000256" key="8">
    <source>
        <dbReference type="ARBA" id="ARBA00032524"/>
    </source>
</evidence>
<dbReference type="Gene3D" id="2.170.120.12">
    <property type="entry name" value="DNA-directed RNA polymerase, insert domain"/>
    <property type="match status" value="1"/>
</dbReference>
<dbReference type="GO" id="GO:0046983">
    <property type="term" value="F:protein dimerization activity"/>
    <property type="evidence" value="ECO:0007669"/>
    <property type="project" value="InterPro"/>
</dbReference>
<dbReference type="SUPFAM" id="SSF55257">
    <property type="entry name" value="RBP11-like subunits of RNA polymerase"/>
    <property type="match status" value="1"/>
</dbReference>
<dbReference type="Gene3D" id="3.30.1360.10">
    <property type="entry name" value="RNA polymerase, RBP11-like subunit"/>
    <property type="match status" value="1"/>
</dbReference>
<dbReference type="Pfam" id="PF01000">
    <property type="entry name" value="RNA_pol_A_bac"/>
    <property type="match status" value="1"/>
</dbReference>
<comment type="caution">
    <text evidence="12">The sequence shown here is derived from an EMBL/GenBank/DDBJ whole genome shotgun (WGS) entry which is preliminary data.</text>
</comment>
<dbReference type="GO" id="GO:0003677">
    <property type="term" value="F:DNA binding"/>
    <property type="evidence" value="ECO:0007669"/>
    <property type="project" value="InterPro"/>
</dbReference>
<keyword evidence="4 12" id="KW-0240">DNA-directed RNA polymerase</keyword>
<dbReference type="CDD" id="cd06928">
    <property type="entry name" value="RNAP_alpha_NTD"/>
    <property type="match status" value="1"/>
</dbReference>
<evidence type="ECO:0000256" key="7">
    <source>
        <dbReference type="ARBA" id="ARBA00023163"/>
    </source>
</evidence>
<evidence type="ECO:0000313" key="13">
    <source>
        <dbReference type="Proteomes" id="UP000034764"/>
    </source>
</evidence>
<evidence type="ECO:0000256" key="6">
    <source>
        <dbReference type="ARBA" id="ARBA00022695"/>
    </source>
</evidence>
<evidence type="ECO:0000256" key="10">
    <source>
        <dbReference type="ARBA" id="ARBA00048552"/>
    </source>
</evidence>
<evidence type="ECO:0000259" key="11">
    <source>
        <dbReference type="SMART" id="SM00662"/>
    </source>
</evidence>